<name>A0A9D4QL34_DREPO</name>
<proteinExistence type="predicted"/>
<dbReference type="AlphaFoldDB" id="A0A9D4QL34"/>
<gene>
    <name evidence="1" type="ORF">DPMN_107591</name>
</gene>
<accession>A0A9D4QL34</accession>
<dbReference type="PROSITE" id="PS50152">
    <property type="entry name" value="25A_SYNTH_3"/>
    <property type="match status" value="1"/>
</dbReference>
<organism evidence="1 2">
    <name type="scientific">Dreissena polymorpha</name>
    <name type="common">Zebra mussel</name>
    <name type="synonym">Mytilus polymorpha</name>
    <dbReference type="NCBI Taxonomy" id="45954"/>
    <lineage>
        <taxon>Eukaryota</taxon>
        <taxon>Metazoa</taxon>
        <taxon>Spiralia</taxon>
        <taxon>Lophotrochozoa</taxon>
        <taxon>Mollusca</taxon>
        <taxon>Bivalvia</taxon>
        <taxon>Autobranchia</taxon>
        <taxon>Heteroconchia</taxon>
        <taxon>Euheterodonta</taxon>
        <taxon>Imparidentia</taxon>
        <taxon>Neoheterodontei</taxon>
        <taxon>Myida</taxon>
        <taxon>Dreissenoidea</taxon>
        <taxon>Dreissenidae</taxon>
        <taxon>Dreissena</taxon>
    </lineage>
</organism>
<keyword evidence="2" id="KW-1185">Reference proteome</keyword>
<dbReference type="SUPFAM" id="SSF81301">
    <property type="entry name" value="Nucleotidyltransferase"/>
    <property type="match status" value="1"/>
</dbReference>
<evidence type="ECO:0000313" key="1">
    <source>
        <dbReference type="EMBL" id="KAH3834270.1"/>
    </source>
</evidence>
<comment type="caution">
    <text evidence="1">The sequence shown here is derived from an EMBL/GenBank/DDBJ whole genome shotgun (WGS) entry which is preliminary data.</text>
</comment>
<dbReference type="InterPro" id="IPR043519">
    <property type="entry name" value="NT_sf"/>
</dbReference>
<dbReference type="EMBL" id="JAIWYP010000004">
    <property type="protein sequence ID" value="KAH3834270.1"/>
    <property type="molecule type" value="Genomic_DNA"/>
</dbReference>
<reference evidence="1" key="2">
    <citation type="submission" date="2020-11" db="EMBL/GenBank/DDBJ databases">
        <authorList>
            <person name="McCartney M.A."/>
            <person name="Auch B."/>
            <person name="Kono T."/>
            <person name="Mallez S."/>
            <person name="Becker A."/>
            <person name="Gohl D.M."/>
            <person name="Silverstein K.A.T."/>
            <person name="Koren S."/>
            <person name="Bechman K.B."/>
            <person name="Herman A."/>
            <person name="Abrahante J.E."/>
            <person name="Garbe J."/>
        </authorList>
    </citation>
    <scope>NUCLEOTIDE SEQUENCE</scope>
    <source>
        <strain evidence="1">Duluth1</strain>
        <tissue evidence="1">Whole animal</tissue>
    </source>
</reference>
<dbReference type="Proteomes" id="UP000828390">
    <property type="component" value="Unassembled WGS sequence"/>
</dbReference>
<protein>
    <submittedName>
        <fullName evidence="1">Uncharacterized protein</fullName>
    </submittedName>
</protein>
<reference evidence="1" key="1">
    <citation type="journal article" date="2019" name="bioRxiv">
        <title>The Genome of the Zebra Mussel, Dreissena polymorpha: A Resource for Invasive Species Research.</title>
        <authorList>
            <person name="McCartney M.A."/>
            <person name="Auch B."/>
            <person name="Kono T."/>
            <person name="Mallez S."/>
            <person name="Zhang Y."/>
            <person name="Obille A."/>
            <person name="Becker A."/>
            <person name="Abrahante J.E."/>
            <person name="Garbe J."/>
            <person name="Badalamenti J.P."/>
            <person name="Herman A."/>
            <person name="Mangelson H."/>
            <person name="Liachko I."/>
            <person name="Sullivan S."/>
            <person name="Sone E.D."/>
            <person name="Koren S."/>
            <person name="Silverstein K.A.T."/>
            <person name="Beckman K.B."/>
            <person name="Gohl D.M."/>
        </authorList>
    </citation>
    <scope>NUCLEOTIDE SEQUENCE</scope>
    <source>
        <strain evidence="1">Duluth1</strain>
        <tissue evidence="1">Whole animal</tissue>
    </source>
</reference>
<evidence type="ECO:0000313" key="2">
    <source>
        <dbReference type="Proteomes" id="UP000828390"/>
    </source>
</evidence>
<dbReference type="Gene3D" id="3.30.460.10">
    <property type="entry name" value="Beta Polymerase, domain 2"/>
    <property type="match status" value="1"/>
</dbReference>
<sequence length="67" mass="7712">MDIYSIGDERTLNEFIEDTVKPDTETLQRNNAMLDPLVHFLQNNVPQRLRPRRVIQVGSFGKGTAVR</sequence>